<accession>A0ACA9NDZ0</accession>
<name>A0ACA9NDZ0_9GLOM</name>
<sequence>KALQKKFLDYEVYLSEIHKAIAKYYSRKQKDILNNTALLYEELVRRKNKDSQYLLELAEALETSIEKKIKKAKYTYWKIQILLTSSATILSQTLFPKLDKALSQFIMSEIQKI</sequence>
<feature type="non-terminal residue" evidence="1">
    <location>
        <position position="1"/>
    </location>
</feature>
<reference evidence="1" key="1">
    <citation type="submission" date="2021-06" db="EMBL/GenBank/DDBJ databases">
        <authorList>
            <person name="Kallberg Y."/>
            <person name="Tangrot J."/>
            <person name="Rosling A."/>
        </authorList>
    </citation>
    <scope>NUCLEOTIDE SEQUENCE</scope>
    <source>
        <strain evidence="1">AU212A</strain>
    </source>
</reference>
<gene>
    <name evidence="1" type="ORF">SCALOS_LOCUS8637</name>
</gene>
<dbReference type="Proteomes" id="UP000789860">
    <property type="component" value="Unassembled WGS sequence"/>
</dbReference>
<protein>
    <submittedName>
        <fullName evidence="1">11742_t:CDS:1</fullName>
    </submittedName>
</protein>
<evidence type="ECO:0000313" key="2">
    <source>
        <dbReference type="Proteomes" id="UP000789860"/>
    </source>
</evidence>
<organism evidence="1 2">
    <name type="scientific">Scutellospora calospora</name>
    <dbReference type="NCBI Taxonomy" id="85575"/>
    <lineage>
        <taxon>Eukaryota</taxon>
        <taxon>Fungi</taxon>
        <taxon>Fungi incertae sedis</taxon>
        <taxon>Mucoromycota</taxon>
        <taxon>Glomeromycotina</taxon>
        <taxon>Glomeromycetes</taxon>
        <taxon>Diversisporales</taxon>
        <taxon>Gigasporaceae</taxon>
        <taxon>Scutellospora</taxon>
    </lineage>
</organism>
<keyword evidence="2" id="KW-1185">Reference proteome</keyword>
<dbReference type="EMBL" id="CAJVPM010023556">
    <property type="protein sequence ID" value="CAG8650126.1"/>
    <property type="molecule type" value="Genomic_DNA"/>
</dbReference>
<comment type="caution">
    <text evidence="1">The sequence shown here is derived from an EMBL/GenBank/DDBJ whole genome shotgun (WGS) entry which is preliminary data.</text>
</comment>
<proteinExistence type="predicted"/>
<evidence type="ECO:0000313" key="1">
    <source>
        <dbReference type="EMBL" id="CAG8650126.1"/>
    </source>
</evidence>